<dbReference type="AlphaFoldDB" id="A0A4Y2CI77"/>
<dbReference type="EMBL" id="BGPR01086452">
    <property type="protein sequence ID" value="GBM03458.1"/>
    <property type="molecule type" value="Genomic_DNA"/>
</dbReference>
<gene>
    <name evidence="1" type="ORF">AVEN_174924_1</name>
    <name evidence="2" type="ORF">AVEN_186802_1</name>
</gene>
<reference evidence="1 3" key="1">
    <citation type="journal article" date="2019" name="Sci. Rep.">
        <title>Orb-weaving spider Araneus ventricosus genome elucidates the spidroin gene catalogue.</title>
        <authorList>
            <person name="Kono N."/>
            <person name="Nakamura H."/>
            <person name="Ohtoshi R."/>
            <person name="Moran D.A.P."/>
            <person name="Shinohara A."/>
            <person name="Yoshida Y."/>
            <person name="Fujiwara M."/>
            <person name="Mori M."/>
            <person name="Tomita M."/>
            <person name="Arakawa K."/>
        </authorList>
    </citation>
    <scope>NUCLEOTIDE SEQUENCE [LARGE SCALE GENOMIC DNA]</scope>
</reference>
<proteinExistence type="predicted"/>
<organism evidence="1 3">
    <name type="scientific">Araneus ventricosus</name>
    <name type="common">Orbweaver spider</name>
    <name type="synonym">Epeira ventricosa</name>
    <dbReference type="NCBI Taxonomy" id="182803"/>
    <lineage>
        <taxon>Eukaryota</taxon>
        <taxon>Metazoa</taxon>
        <taxon>Ecdysozoa</taxon>
        <taxon>Arthropoda</taxon>
        <taxon>Chelicerata</taxon>
        <taxon>Arachnida</taxon>
        <taxon>Araneae</taxon>
        <taxon>Araneomorphae</taxon>
        <taxon>Entelegynae</taxon>
        <taxon>Araneoidea</taxon>
        <taxon>Araneidae</taxon>
        <taxon>Araneus</taxon>
    </lineage>
</organism>
<keyword evidence="3" id="KW-1185">Reference proteome</keyword>
<evidence type="ECO:0000313" key="3">
    <source>
        <dbReference type="Proteomes" id="UP000499080"/>
    </source>
</evidence>
<dbReference type="Proteomes" id="UP000499080">
    <property type="component" value="Unassembled WGS sequence"/>
</dbReference>
<evidence type="ECO:0000313" key="2">
    <source>
        <dbReference type="EMBL" id="GBM03458.1"/>
    </source>
</evidence>
<dbReference type="EMBL" id="BGPR01086449">
    <property type="protein sequence ID" value="GBM03447.1"/>
    <property type="molecule type" value="Genomic_DNA"/>
</dbReference>
<protein>
    <submittedName>
        <fullName evidence="1">Uncharacterized protein</fullName>
    </submittedName>
</protein>
<evidence type="ECO:0000313" key="1">
    <source>
        <dbReference type="EMBL" id="GBM03447.1"/>
    </source>
</evidence>
<comment type="caution">
    <text evidence="1">The sequence shown here is derived from an EMBL/GenBank/DDBJ whole genome shotgun (WGS) entry which is preliminary data.</text>
</comment>
<name>A0A4Y2CI77_ARAVE</name>
<accession>A0A4Y2CI77</accession>
<sequence length="120" mass="13524">MPAPTHYRSEQLRNRLPDASSLTASLFPLPFARRGRCGGVGASLSHPRRLNLKPPRGVFTAKRLKIDFWVLHGFNPSRWDGVALEKNHEAGGEDWGEGVERMRKIERSESARLCIVSFSK</sequence>